<proteinExistence type="predicted"/>
<dbReference type="RefSeq" id="WP_177238209.1">
    <property type="nucleotide sequence ID" value="NZ_FOUY01000001.1"/>
</dbReference>
<dbReference type="PANTHER" id="PTHR43244:SF1">
    <property type="entry name" value="5,10-METHYLENETETRAHYDROMETHANOPTERIN REDUCTASE"/>
    <property type="match status" value="1"/>
</dbReference>
<dbReference type="Pfam" id="PF00296">
    <property type="entry name" value="Bac_luciferase"/>
    <property type="match status" value="1"/>
</dbReference>
<gene>
    <name evidence="3" type="ORF">SAMN05216207_1001285</name>
</gene>
<evidence type="ECO:0000313" key="3">
    <source>
        <dbReference type="EMBL" id="SFM60369.1"/>
    </source>
</evidence>
<feature type="domain" description="Luciferase-like" evidence="2">
    <location>
        <begin position="33"/>
        <end position="318"/>
    </location>
</feature>
<protein>
    <submittedName>
        <fullName evidence="3">Phthiodiolone/phenolphthiodiolone dimycocerosates ketoreductase</fullName>
    </submittedName>
</protein>
<reference evidence="3 4" key="1">
    <citation type="submission" date="2016-10" db="EMBL/GenBank/DDBJ databases">
        <authorList>
            <person name="de Groot N.N."/>
        </authorList>
    </citation>
    <scope>NUCLEOTIDE SEQUENCE [LARGE SCALE GENOMIC DNA]</scope>
    <source>
        <strain evidence="3 4">CGMCC 4.1877</strain>
    </source>
</reference>
<evidence type="ECO:0000259" key="2">
    <source>
        <dbReference type="Pfam" id="PF00296"/>
    </source>
</evidence>
<dbReference type="SUPFAM" id="SSF51679">
    <property type="entry name" value="Bacterial luciferase-like"/>
    <property type="match status" value="1"/>
</dbReference>
<dbReference type="Gene3D" id="3.20.20.30">
    <property type="entry name" value="Luciferase-like domain"/>
    <property type="match status" value="1"/>
</dbReference>
<dbReference type="PANTHER" id="PTHR43244">
    <property type="match status" value="1"/>
</dbReference>
<accession>A0A1I4S7C9</accession>
<keyword evidence="1" id="KW-0560">Oxidoreductase</keyword>
<dbReference type="InterPro" id="IPR036661">
    <property type="entry name" value="Luciferase-like_sf"/>
</dbReference>
<evidence type="ECO:0000256" key="1">
    <source>
        <dbReference type="ARBA" id="ARBA00023002"/>
    </source>
</evidence>
<evidence type="ECO:0000313" key="4">
    <source>
        <dbReference type="Proteomes" id="UP000199614"/>
    </source>
</evidence>
<dbReference type="InterPro" id="IPR050564">
    <property type="entry name" value="F420-G6PD/mer"/>
</dbReference>
<sequence>MPTSLTFGAPISVHPDVDPLDDLQWADAQPDIDAAWLIDHLQGWYPRGTRRGALADPHRLLEPFSVLAAGAAQTRRVSLGVAVTDPLRRTAVALAQAASSISWLGRRPMKLGVGVGDPGQLRPFGVHPGVERTGRLGYFRPALQQLDGFRRPPETGPDLALAIDAPYELHVAAHGPRMLELTAAHADGWIPSSLSPADYADRLTTLRRHAVDSGRDPEEITPTLFVWSALGSTREESERLLRHPSVRAVALFRGRAAFERHGATYPLPHGYIPDEIRPEQADSLLESIPDAVVADAVLHGSPEDVRETLERYREAGCEHVICHDIGRFVDPDGTARFREGLLAVTKS</sequence>
<name>A0A1I4S7C9_PSUAM</name>
<dbReference type="Proteomes" id="UP000199614">
    <property type="component" value="Unassembled WGS sequence"/>
</dbReference>
<dbReference type="CDD" id="cd01097">
    <property type="entry name" value="Tetrahydromethanopterin_reductase"/>
    <property type="match status" value="1"/>
</dbReference>
<organism evidence="3 4">
    <name type="scientific">Pseudonocardia ammonioxydans</name>
    <dbReference type="NCBI Taxonomy" id="260086"/>
    <lineage>
        <taxon>Bacteria</taxon>
        <taxon>Bacillati</taxon>
        <taxon>Actinomycetota</taxon>
        <taxon>Actinomycetes</taxon>
        <taxon>Pseudonocardiales</taxon>
        <taxon>Pseudonocardiaceae</taxon>
        <taxon>Pseudonocardia</taxon>
    </lineage>
</organism>
<dbReference type="GO" id="GO:0016705">
    <property type="term" value="F:oxidoreductase activity, acting on paired donors, with incorporation or reduction of molecular oxygen"/>
    <property type="evidence" value="ECO:0007669"/>
    <property type="project" value="InterPro"/>
</dbReference>
<keyword evidence="4" id="KW-1185">Reference proteome</keyword>
<dbReference type="InterPro" id="IPR011251">
    <property type="entry name" value="Luciferase-like_dom"/>
</dbReference>
<dbReference type="AlphaFoldDB" id="A0A1I4S7C9"/>
<dbReference type="EMBL" id="FOUY01000001">
    <property type="protein sequence ID" value="SFM60369.1"/>
    <property type="molecule type" value="Genomic_DNA"/>
</dbReference>
<dbReference type="STRING" id="260086.SAMN05216207_1001285"/>